<feature type="compositionally biased region" description="Polar residues" evidence="1">
    <location>
        <begin position="1"/>
        <end position="11"/>
    </location>
</feature>
<evidence type="ECO:0000256" key="1">
    <source>
        <dbReference type="SAM" id="MobiDB-lite"/>
    </source>
</evidence>
<reference evidence="2 3" key="1">
    <citation type="submission" date="2023-09" db="EMBL/GenBank/DDBJ databases">
        <title>Complete-Gapless Cercospora beticola genome.</title>
        <authorList>
            <person name="Wyatt N.A."/>
            <person name="Spanner R.E."/>
            <person name="Bolton M.D."/>
        </authorList>
    </citation>
    <scope>NUCLEOTIDE SEQUENCE [LARGE SCALE GENOMIC DNA]</scope>
    <source>
        <strain evidence="2">Cb09-40</strain>
    </source>
</reference>
<protein>
    <submittedName>
        <fullName evidence="2">Uncharacterized protein</fullName>
    </submittedName>
</protein>
<dbReference type="InterPro" id="IPR036389">
    <property type="entry name" value="RNase_III_sf"/>
</dbReference>
<dbReference type="Proteomes" id="UP001302367">
    <property type="component" value="Chromosome 5"/>
</dbReference>
<gene>
    <name evidence="2" type="ORF">RHO25_008083</name>
</gene>
<dbReference type="Gene3D" id="1.10.1520.10">
    <property type="entry name" value="Ribonuclease III domain"/>
    <property type="match status" value="1"/>
</dbReference>
<feature type="region of interest" description="Disordered" evidence="1">
    <location>
        <begin position="1"/>
        <end position="93"/>
    </location>
</feature>
<dbReference type="PRINTS" id="PR01217">
    <property type="entry name" value="PRICHEXTENSN"/>
</dbReference>
<dbReference type="EMBL" id="CP134188">
    <property type="protein sequence ID" value="WPB03444.1"/>
    <property type="molecule type" value="Genomic_DNA"/>
</dbReference>
<dbReference type="GeneID" id="90644444"/>
<feature type="compositionally biased region" description="Pro residues" evidence="1">
    <location>
        <begin position="24"/>
        <end position="39"/>
    </location>
</feature>
<keyword evidence="3" id="KW-1185">Reference proteome</keyword>
<proteinExistence type="predicted"/>
<dbReference type="SUPFAM" id="SSF69065">
    <property type="entry name" value="RNase III domain-like"/>
    <property type="match status" value="1"/>
</dbReference>
<sequence>MSSRPVTPVRSTTKRKASASLSPSPSPPSDSPWPPPPRVPGRRDRAPPPPPPQAPPPPPPSFSLPPPPPSYPPPPPPPASAPPETPLPPRPRLQVDAVWGDAGARLLFSDGFEYNFTDEELLTTALTYCGASFGAKWPNQVLALIGDKALSLVCLRGFHPQNALGQMRISDYTDFHSSGVATDRFLAYSADRNGLTNLMVRFHTANGYPAPPPGEKEKSSTMEALIGAVDQDSLGRDVDAVEEVMSRLGVYWPKTHEVRSFRDWLYELRCRKVIPWP</sequence>
<feature type="compositionally biased region" description="Pro residues" evidence="1">
    <location>
        <begin position="47"/>
        <end position="91"/>
    </location>
</feature>
<evidence type="ECO:0000313" key="2">
    <source>
        <dbReference type="EMBL" id="WPB03444.1"/>
    </source>
</evidence>
<evidence type="ECO:0000313" key="3">
    <source>
        <dbReference type="Proteomes" id="UP001302367"/>
    </source>
</evidence>
<organism evidence="2 3">
    <name type="scientific">Cercospora beticola</name>
    <name type="common">Sugarbeet leaf spot fungus</name>
    <dbReference type="NCBI Taxonomy" id="122368"/>
    <lineage>
        <taxon>Eukaryota</taxon>
        <taxon>Fungi</taxon>
        <taxon>Dikarya</taxon>
        <taxon>Ascomycota</taxon>
        <taxon>Pezizomycotina</taxon>
        <taxon>Dothideomycetes</taxon>
        <taxon>Dothideomycetidae</taxon>
        <taxon>Mycosphaerellales</taxon>
        <taxon>Mycosphaerellaceae</taxon>
        <taxon>Cercospora</taxon>
    </lineage>
</organism>
<name>A0ABZ0NV45_CERBT</name>
<accession>A0ABZ0NV45</accession>
<dbReference type="RefSeq" id="XP_065459096.1">
    <property type="nucleotide sequence ID" value="XM_065603024.1"/>
</dbReference>